<evidence type="ECO:0000256" key="14">
    <source>
        <dbReference type="SAM" id="SignalP"/>
    </source>
</evidence>
<accession>A0A667I1T8</accession>
<proteinExistence type="predicted"/>
<evidence type="ECO:0000256" key="11">
    <source>
        <dbReference type="ARBA" id="ARBA00023319"/>
    </source>
</evidence>
<evidence type="ECO:0000313" key="16">
    <source>
        <dbReference type="Ensembl" id="ENSLCNP00005033117.1"/>
    </source>
</evidence>
<dbReference type="Gene3D" id="2.60.40.10">
    <property type="entry name" value="Immunoglobulins"/>
    <property type="match status" value="2"/>
</dbReference>
<dbReference type="GO" id="GO:0045087">
    <property type="term" value="P:innate immune response"/>
    <property type="evidence" value="ECO:0007669"/>
    <property type="project" value="UniProtKB-KW"/>
</dbReference>
<dbReference type="InterPro" id="IPR036179">
    <property type="entry name" value="Ig-like_dom_sf"/>
</dbReference>
<keyword evidence="8 13" id="KW-0472">Membrane</keyword>
<evidence type="ECO:0000256" key="5">
    <source>
        <dbReference type="ARBA" id="ARBA00022859"/>
    </source>
</evidence>
<dbReference type="PROSITE" id="PS50835">
    <property type="entry name" value="IG_LIKE"/>
    <property type="match status" value="1"/>
</dbReference>
<evidence type="ECO:0000256" key="6">
    <source>
        <dbReference type="ARBA" id="ARBA00022989"/>
    </source>
</evidence>
<feature type="signal peptide" evidence="14">
    <location>
        <begin position="1"/>
        <end position="22"/>
    </location>
</feature>
<keyword evidence="10" id="KW-0325">Glycoprotein</keyword>
<dbReference type="InterPro" id="IPR015631">
    <property type="entry name" value="CD2/SLAM_rcpt"/>
</dbReference>
<keyword evidence="2" id="KW-0399">Innate immunity</keyword>
<keyword evidence="17" id="KW-1185">Reference proteome</keyword>
<dbReference type="Proteomes" id="UP000472241">
    <property type="component" value="Unplaced"/>
</dbReference>
<evidence type="ECO:0000256" key="7">
    <source>
        <dbReference type="ARBA" id="ARBA00023130"/>
    </source>
</evidence>
<dbReference type="FunFam" id="2.60.40.10:FF:000470">
    <property type="entry name" value="SLAM family member 7"/>
    <property type="match status" value="1"/>
</dbReference>
<dbReference type="SUPFAM" id="SSF48726">
    <property type="entry name" value="Immunoglobulin"/>
    <property type="match status" value="2"/>
</dbReference>
<dbReference type="PANTHER" id="PTHR12080:SF46">
    <property type="entry name" value="SLAM FAMILY MEMBER 7"/>
    <property type="match status" value="1"/>
</dbReference>
<dbReference type="FunFam" id="2.60.40.10:FF:000820">
    <property type="entry name" value="SLAM family member 7"/>
    <property type="match status" value="1"/>
</dbReference>
<evidence type="ECO:0000256" key="10">
    <source>
        <dbReference type="ARBA" id="ARBA00023180"/>
    </source>
</evidence>
<dbReference type="InterPro" id="IPR007110">
    <property type="entry name" value="Ig-like_dom"/>
</dbReference>
<evidence type="ECO:0000256" key="3">
    <source>
        <dbReference type="ARBA" id="ARBA00022692"/>
    </source>
</evidence>
<dbReference type="RefSeq" id="XP_030157717.1">
    <property type="nucleotide sequence ID" value="XM_030301857.1"/>
</dbReference>
<reference evidence="16" key="1">
    <citation type="submission" date="2025-08" db="UniProtKB">
        <authorList>
            <consortium name="Ensembl"/>
        </authorList>
    </citation>
    <scope>IDENTIFICATION</scope>
</reference>
<dbReference type="AlphaFoldDB" id="A0A667I1T8"/>
<keyword evidence="11" id="KW-0393">Immunoglobulin domain</keyword>
<keyword evidence="6 13" id="KW-1133">Transmembrane helix</keyword>
<dbReference type="GeneID" id="115504744"/>
<feature type="compositionally biased region" description="Basic and acidic residues" evidence="12">
    <location>
        <begin position="261"/>
        <end position="273"/>
    </location>
</feature>
<dbReference type="Pfam" id="PF07686">
    <property type="entry name" value="V-set"/>
    <property type="match status" value="1"/>
</dbReference>
<dbReference type="GO" id="GO:0009897">
    <property type="term" value="C:external side of plasma membrane"/>
    <property type="evidence" value="ECO:0007669"/>
    <property type="project" value="TreeGrafter"/>
</dbReference>
<dbReference type="InterPro" id="IPR013783">
    <property type="entry name" value="Ig-like_fold"/>
</dbReference>
<comment type="subcellular location">
    <subcellularLocation>
        <location evidence="1">Membrane</location>
        <topology evidence="1">Single-pass type I membrane protein</topology>
    </subcellularLocation>
</comment>
<evidence type="ECO:0000259" key="15">
    <source>
        <dbReference type="PROSITE" id="PS50835"/>
    </source>
</evidence>
<dbReference type="GO" id="GO:0002250">
    <property type="term" value="P:adaptive immune response"/>
    <property type="evidence" value="ECO:0007669"/>
    <property type="project" value="UniProtKB-KW"/>
</dbReference>
<dbReference type="CTD" id="57823"/>
<evidence type="ECO:0000256" key="8">
    <source>
        <dbReference type="ARBA" id="ARBA00023136"/>
    </source>
</evidence>
<dbReference type="InterPro" id="IPR003599">
    <property type="entry name" value="Ig_sub"/>
</dbReference>
<evidence type="ECO:0000256" key="13">
    <source>
        <dbReference type="SAM" id="Phobius"/>
    </source>
</evidence>
<keyword evidence="5" id="KW-0391">Immunity</keyword>
<keyword evidence="7" id="KW-1064">Adaptive immunity</keyword>
<evidence type="ECO:0000256" key="2">
    <source>
        <dbReference type="ARBA" id="ARBA00022588"/>
    </source>
</evidence>
<evidence type="ECO:0000256" key="1">
    <source>
        <dbReference type="ARBA" id="ARBA00004479"/>
    </source>
</evidence>
<protein>
    <submittedName>
        <fullName evidence="16">SLAM family member 7</fullName>
    </submittedName>
</protein>
<dbReference type="PANTHER" id="PTHR12080">
    <property type="entry name" value="SIGNALING LYMPHOCYTIC ACTIVATION MOLECULE"/>
    <property type="match status" value="1"/>
</dbReference>
<feature type="transmembrane region" description="Helical" evidence="13">
    <location>
        <begin position="229"/>
        <end position="251"/>
    </location>
</feature>
<sequence length="337" mass="37595">MLAYLACFILVLLCQHPGPATSGAQKELVGNLGGSVTFPLKLPGIQIDTIVWTFNTTPLVTIEPKMPDRQANVIVTHSRNKERVKFLQGNYSLKLSKLSKNDSGDYRMVIYSSSLKDSFSQEYRLRVYERLSKPKVTMGLQNNKNGTCLTNLTCFMDQGGEDVTYSWESLGQAANESHNGSILPISWRLGERDTIFICVVRNPISSNSSNPIFARKLCEGAAADSESSVILASLGVLLLITAFALMPVLLIMQREKRKESIEERKGMDTHQEIPNHYPPSGETPVYDTITCVDKTIPEENPEKTLYFSVQIPQKMEEPHSTPISPDTPTLFTYEIVN</sequence>
<dbReference type="SMART" id="SM00409">
    <property type="entry name" value="IG"/>
    <property type="match status" value="1"/>
</dbReference>
<evidence type="ECO:0000256" key="12">
    <source>
        <dbReference type="SAM" id="MobiDB-lite"/>
    </source>
</evidence>
<keyword evidence="9" id="KW-1015">Disulfide bond</keyword>
<dbReference type="InterPro" id="IPR013106">
    <property type="entry name" value="Ig_V-set"/>
</dbReference>
<dbReference type="Ensembl" id="ENSLCNT00005036974.1">
    <property type="protein sequence ID" value="ENSLCNP00005033117.1"/>
    <property type="gene ID" value="ENSLCNG00005021532.1"/>
</dbReference>
<feature type="region of interest" description="Disordered" evidence="12">
    <location>
        <begin position="261"/>
        <end position="286"/>
    </location>
</feature>
<evidence type="ECO:0000313" key="17">
    <source>
        <dbReference type="Proteomes" id="UP000472241"/>
    </source>
</evidence>
<dbReference type="GO" id="GO:0042110">
    <property type="term" value="P:T cell activation"/>
    <property type="evidence" value="ECO:0007669"/>
    <property type="project" value="TreeGrafter"/>
</dbReference>
<organism evidence="16 17">
    <name type="scientific">Lynx canadensis</name>
    <name type="common">Canada lynx</name>
    <name type="synonym">Felis canadensis</name>
    <dbReference type="NCBI Taxonomy" id="61383"/>
    <lineage>
        <taxon>Eukaryota</taxon>
        <taxon>Metazoa</taxon>
        <taxon>Chordata</taxon>
        <taxon>Craniata</taxon>
        <taxon>Vertebrata</taxon>
        <taxon>Euteleostomi</taxon>
        <taxon>Mammalia</taxon>
        <taxon>Eutheria</taxon>
        <taxon>Laurasiatheria</taxon>
        <taxon>Carnivora</taxon>
        <taxon>Feliformia</taxon>
        <taxon>Felidae</taxon>
        <taxon>Felinae</taxon>
        <taxon>Lynx</taxon>
    </lineage>
</organism>
<evidence type="ECO:0000256" key="4">
    <source>
        <dbReference type="ARBA" id="ARBA00022729"/>
    </source>
</evidence>
<name>A0A667I1T8_LYNCA</name>
<feature type="domain" description="Ig-like" evidence="15">
    <location>
        <begin position="134"/>
        <end position="214"/>
    </location>
</feature>
<feature type="chain" id="PRO_5025593511" evidence="14">
    <location>
        <begin position="23"/>
        <end position="337"/>
    </location>
</feature>
<gene>
    <name evidence="16" type="primary">SLAMF7</name>
</gene>
<reference evidence="16" key="2">
    <citation type="submission" date="2025-09" db="UniProtKB">
        <authorList>
            <consortium name="Ensembl"/>
        </authorList>
    </citation>
    <scope>IDENTIFICATION</scope>
</reference>
<evidence type="ECO:0000256" key="9">
    <source>
        <dbReference type="ARBA" id="ARBA00023157"/>
    </source>
</evidence>
<keyword evidence="3 13" id="KW-0812">Transmembrane</keyword>
<keyword evidence="4 14" id="KW-0732">Signal</keyword>